<dbReference type="HOGENOM" id="CLU_054813_0_0_1"/>
<dbReference type="PANTHER" id="PTHR15885:SF1">
    <property type="entry name" value="COILED-COIL DOMAIN-CONTAINING PROTEIN 174"/>
    <property type="match status" value="1"/>
</dbReference>
<evidence type="ECO:0000313" key="3">
    <source>
        <dbReference type="EMBL" id="ETI26076.1"/>
    </source>
</evidence>
<dbReference type="GeneID" id="19981346"/>
<feature type="region of interest" description="Disordered" evidence="2">
    <location>
        <begin position="287"/>
        <end position="308"/>
    </location>
</feature>
<feature type="region of interest" description="Disordered" evidence="2">
    <location>
        <begin position="37"/>
        <end position="103"/>
    </location>
</feature>
<protein>
    <submittedName>
        <fullName evidence="3">Uncharacterized protein</fullName>
    </submittedName>
</protein>
<dbReference type="EMBL" id="KB822703">
    <property type="protein sequence ID" value="ETI26076.1"/>
    <property type="molecule type" value="Genomic_DNA"/>
</dbReference>
<feature type="region of interest" description="Disordered" evidence="2">
    <location>
        <begin position="141"/>
        <end position="207"/>
    </location>
</feature>
<proteinExistence type="predicted"/>
<evidence type="ECO:0000256" key="1">
    <source>
        <dbReference type="ARBA" id="ARBA00023054"/>
    </source>
</evidence>
<dbReference type="PANTHER" id="PTHR15885">
    <property type="entry name" value="COILED-COIL DOMAIN-CONTAINING PROTEIN 174"/>
    <property type="match status" value="1"/>
</dbReference>
<reference evidence="3 4" key="1">
    <citation type="submission" date="2013-03" db="EMBL/GenBank/DDBJ databases">
        <title>The Genome Sequence of Cladophialophora carrionii CBS 160.54.</title>
        <authorList>
            <consortium name="The Broad Institute Genomics Platform"/>
            <person name="Cuomo C."/>
            <person name="de Hoog S."/>
            <person name="Gorbushina A."/>
            <person name="Walker B."/>
            <person name="Young S.K."/>
            <person name="Zeng Q."/>
            <person name="Gargeya S."/>
            <person name="Fitzgerald M."/>
            <person name="Haas B."/>
            <person name="Abouelleil A."/>
            <person name="Allen A.W."/>
            <person name="Alvarado L."/>
            <person name="Arachchi H.M."/>
            <person name="Berlin A.M."/>
            <person name="Chapman S.B."/>
            <person name="Gainer-Dewar J."/>
            <person name="Goldberg J."/>
            <person name="Griggs A."/>
            <person name="Gujja S."/>
            <person name="Hansen M."/>
            <person name="Howarth C."/>
            <person name="Imamovic A."/>
            <person name="Ireland A."/>
            <person name="Larimer J."/>
            <person name="McCowan C."/>
            <person name="Murphy C."/>
            <person name="Pearson M."/>
            <person name="Poon T.W."/>
            <person name="Priest M."/>
            <person name="Roberts A."/>
            <person name="Saif S."/>
            <person name="Shea T."/>
            <person name="Sisk P."/>
            <person name="Sykes S."/>
            <person name="Wortman J."/>
            <person name="Nusbaum C."/>
            <person name="Birren B."/>
        </authorList>
    </citation>
    <scope>NUCLEOTIDE SEQUENCE [LARGE SCALE GENOMIC DNA]</scope>
    <source>
        <strain evidence="3 4">CBS 160.54</strain>
    </source>
</reference>
<dbReference type="GO" id="GO:0005634">
    <property type="term" value="C:nucleus"/>
    <property type="evidence" value="ECO:0007669"/>
    <property type="project" value="TreeGrafter"/>
</dbReference>
<accession>V9DHC1</accession>
<feature type="region of interest" description="Disordered" evidence="2">
    <location>
        <begin position="1"/>
        <end position="25"/>
    </location>
</feature>
<keyword evidence="1" id="KW-0175">Coiled coil</keyword>
<feature type="compositionally biased region" description="Basic and acidic residues" evidence="2">
    <location>
        <begin position="171"/>
        <end position="189"/>
    </location>
</feature>
<dbReference type="AlphaFoldDB" id="V9DHC1"/>
<feature type="compositionally biased region" description="Polar residues" evidence="2">
    <location>
        <begin position="10"/>
        <end position="25"/>
    </location>
</feature>
<name>V9DHC1_9EURO</name>
<dbReference type="Pfam" id="PF13300">
    <property type="entry name" value="DUF4078"/>
    <property type="match status" value="1"/>
</dbReference>
<dbReference type="InterPro" id="IPR025066">
    <property type="entry name" value="CCDC174-like"/>
</dbReference>
<feature type="compositionally biased region" description="Acidic residues" evidence="2">
    <location>
        <begin position="152"/>
        <end position="170"/>
    </location>
</feature>
<gene>
    <name evidence="3" type="ORF">G647_02853</name>
</gene>
<dbReference type="OrthoDB" id="333551at2759"/>
<sequence length="337" mass="38285">MADSHLYGVRQSSKTKAKEISSSTSLAFSTNLASLISSSSSVKAKSGTARPRPSRDKSDIFTAHNKNVKKRSAADLEDGQQHHQTKADIGSVEDAELRRSKRKMEDKVRIYNAMKRGEYIGRGDHDDRGLVDFDRKWAETQASGGAHNSDSADSDEEGAEEDDETVEYLDEFGRLRKGTKAEAEREERRKRIQANAAEEEERLAAKPSMPANVIYGDAIQHQAFNPDQIIADRMAELAKKRDKSATPPPEAHYDANAEVRSKGTGFYNFSKDAEERKREMEALEKERLETERIRKEREEKKEQRRKEIEERRRLIAEQRAKAQTDKFLSELDIEGVL</sequence>
<evidence type="ECO:0000313" key="4">
    <source>
        <dbReference type="Proteomes" id="UP000030678"/>
    </source>
</evidence>
<dbReference type="RefSeq" id="XP_008725421.1">
    <property type="nucleotide sequence ID" value="XM_008727199.1"/>
</dbReference>
<feature type="compositionally biased region" description="Low complexity" evidence="2">
    <location>
        <begin position="37"/>
        <end position="46"/>
    </location>
</feature>
<dbReference type="VEuPathDB" id="FungiDB:G647_02853"/>
<evidence type="ECO:0000256" key="2">
    <source>
        <dbReference type="SAM" id="MobiDB-lite"/>
    </source>
</evidence>
<dbReference type="Proteomes" id="UP000030678">
    <property type="component" value="Unassembled WGS sequence"/>
</dbReference>
<organism evidence="3 4">
    <name type="scientific">Cladophialophora carrionii CBS 160.54</name>
    <dbReference type="NCBI Taxonomy" id="1279043"/>
    <lineage>
        <taxon>Eukaryota</taxon>
        <taxon>Fungi</taxon>
        <taxon>Dikarya</taxon>
        <taxon>Ascomycota</taxon>
        <taxon>Pezizomycotina</taxon>
        <taxon>Eurotiomycetes</taxon>
        <taxon>Chaetothyriomycetidae</taxon>
        <taxon>Chaetothyriales</taxon>
        <taxon>Herpotrichiellaceae</taxon>
        <taxon>Cladophialophora</taxon>
    </lineage>
</organism>